<protein>
    <submittedName>
        <fullName evidence="2">Uncharacterized protein</fullName>
    </submittedName>
</protein>
<organism evidence="2 3">
    <name type="scientific">Malassezia vespertilionis</name>
    <dbReference type="NCBI Taxonomy" id="2020962"/>
    <lineage>
        <taxon>Eukaryota</taxon>
        <taxon>Fungi</taxon>
        <taxon>Dikarya</taxon>
        <taxon>Basidiomycota</taxon>
        <taxon>Ustilaginomycotina</taxon>
        <taxon>Malasseziomycetes</taxon>
        <taxon>Malasseziales</taxon>
        <taxon>Malasseziaceae</taxon>
        <taxon>Malassezia</taxon>
    </lineage>
</organism>
<reference evidence="2 3" key="1">
    <citation type="submission" date="2017-10" db="EMBL/GenBank/DDBJ databases">
        <title>A novel species of cold-tolerant Malassezia isolated from bats.</title>
        <authorList>
            <person name="Lorch J.M."/>
            <person name="Palmer J.M."/>
            <person name="Vanderwolf K.J."/>
            <person name="Schmidt K.Z."/>
            <person name="Verant M.L."/>
            <person name="Weller T.J."/>
            <person name="Blehert D.S."/>
        </authorList>
    </citation>
    <scope>NUCLEOTIDE SEQUENCE [LARGE SCALE GENOMIC DNA]</scope>
    <source>
        <strain evidence="2 3">NWHC:44797-103</strain>
    </source>
</reference>
<gene>
    <name evidence="2" type="ORF">MVES_002530</name>
</gene>
<evidence type="ECO:0000313" key="3">
    <source>
        <dbReference type="Proteomes" id="UP000232875"/>
    </source>
</evidence>
<keyword evidence="1" id="KW-0175">Coiled coil</keyword>
<dbReference type="Proteomes" id="UP000232875">
    <property type="component" value="Unassembled WGS sequence"/>
</dbReference>
<name>A0A2N1JAM3_9BASI</name>
<evidence type="ECO:0000313" key="2">
    <source>
        <dbReference type="EMBL" id="PKI83597.1"/>
    </source>
</evidence>
<keyword evidence="3" id="KW-1185">Reference proteome</keyword>
<accession>A0A2N1JAM3</accession>
<sequence length="174" mass="19010">MHLAALQREGEAPTVAASILEHGTSMNDHVESLLSRVARVWSSHTIHVTFEDEETPDEDAPAPAHAKETCVLEIEHGARKGALTVMLTPVSDQQGAYYGARILACAAADDTQTERVAALELALQAAQHALDREREKYRALLSADTKNKVKYSRNSIVNPGRIKRRKDVGGFEGN</sequence>
<proteinExistence type="predicted"/>
<dbReference type="AlphaFoldDB" id="A0A2N1JAM3"/>
<dbReference type="OrthoDB" id="3348525at2759"/>
<feature type="coiled-coil region" evidence="1">
    <location>
        <begin position="116"/>
        <end position="143"/>
    </location>
</feature>
<dbReference type="EMBL" id="KZ454991">
    <property type="protein sequence ID" value="PKI83597.1"/>
    <property type="molecule type" value="Genomic_DNA"/>
</dbReference>
<evidence type="ECO:0000256" key="1">
    <source>
        <dbReference type="SAM" id="Coils"/>
    </source>
</evidence>